<dbReference type="Gene3D" id="1.10.238.20">
    <property type="entry name" value="Pheromone/general odorant binding protein domain"/>
    <property type="match status" value="1"/>
</dbReference>
<dbReference type="InterPro" id="IPR036728">
    <property type="entry name" value="PBP_GOBP_sf"/>
</dbReference>
<keyword evidence="7" id="KW-1185">Reference proteome</keyword>
<dbReference type="InterPro" id="IPR006170">
    <property type="entry name" value="PBP/GOBP"/>
</dbReference>
<dbReference type="AlphaFoldDB" id="A0A1A9WED1"/>
<evidence type="ECO:0000256" key="2">
    <source>
        <dbReference type="ARBA" id="ARBA00008098"/>
    </source>
</evidence>
<evidence type="ECO:0000256" key="4">
    <source>
        <dbReference type="ARBA" id="ARBA00022729"/>
    </source>
</evidence>
<protein>
    <submittedName>
        <fullName evidence="6">Uncharacterized protein</fullName>
    </submittedName>
</protein>
<proteinExistence type="inferred from homology"/>
<dbReference type="Pfam" id="PF01395">
    <property type="entry name" value="PBP_GOBP"/>
    <property type="match status" value="1"/>
</dbReference>
<keyword evidence="4 5" id="KW-0732">Signal</keyword>
<dbReference type="PANTHER" id="PTHR11857:SF43">
    <property type="entry name" value="GEO07291P1-RELATED"/>
    <property type="match status" value="1"/>
</dbReference>
<dbReference type="SMART" id="SM00708">
    <property type="entry name" value="PhBP"/>
    <property type="match status" value="1"/>
</dbReference>
<accession>A0A1A9WED1</accession>
<name>A0A1A9WED1_9MUSC</name>
<feature type="chain" id="PRO_5008400282" evidence="5">
    <location>
        <begin position="19"/>
        <end position="169"/>
    </location>
</feature>
<comment type="similarity">
    <text evidence="2">Belongs to the PBP/GOBP family.</text>
</comment>
<dbReference type="EnsemblMetazoa" id="GBRI016435-RA">
    <property type="protein sequence ID" value="GBRI016435-PA"/>
    <property type="gene ID" value="GBRI016435"/>
</dbReference>
<evidence type="ECO:0000313" key="6">
    <source>
        <dbReference type="EnsemblMetazoa" id="GBRI016435-PA"/>
    </source>
</evidence>
<evidence type="ECO:0000256" key="1">
    <source>
        <dbReference type="ARBA" id="ARBA00004613"/>
    </source>
</evidence>
<comment type="subcellular location">
    <subcellularLocation>
        <location evidence="1">Secreted</location>
    </subcellularLocation>
</comment>
<reference evidence="6" key="2">
    <citation type="submission" date="2020-05" db="UniProtKB">
        <authorList>
            <consortium name="EnsemblMetazoa"/>
        </authorList>
    </citation>
    <scope>IDENTIFICATION</scope>
    <source>
        <strain evidence="6">IAEA</strain>
    </source>
</reference>
<organism evidence="6 7">
    <name type="scientific">Glossina brevipalpis</name>
    <dbReference type="NCBI Taxonomy" id="37001"/>
    <lineage>
        <taxon>Eukaryota</taxon>
        <taxon>Metazoa</taxon>
        <taxon>Ecdysozoa</taxon>
        <taxon>Arthropoda</taxon>
        <taxon>Hexapoda</taxon>
        <taxon>Insecta</taxon>
        <taxon>Pterygota</taxon>
        <taxon>Neoptera</taxon>
        <taxon>Endopterygota</taxon>
        <taxon>Diptera</taxon>
        <taxon>Brachycera</taxon>
        <taxon>Muscomorpha</taxon>
        <taxon>Hippoboscoidea</taxon>
        <taxon>Glossinidae</taxon>
        <taxon>Glossina</taxon>
    </lineage>
</organism>
<dbReference type="Proteomes" id="UP000091820">
    <property type="component" value="Unassembled WGS sequence"/>
</dbReference>
<dbReference type="GO" id="GO:0005549">
    <property type="term" value="F:odorant binding"/>
    <property type="evidence" value="ECO:0007669"/>
    <property type="project" value="InterPro"/>
</dbReference>
<sequence>MIFRIIFTLVALVTPALCSQTKQQPDKYVLFQQHFDSCKKEQNVNQVDIARLRLGHLKQVSNEAKCFLACLYEKTEILKNGALQEDALKTYIGFFINSELMEEIIPPCHLIDGANKCDRAFKLKKCFLKVAFGDIWLSIPNKYRKDPQYGIAMRVIDDLTNVKYKIAFA</sequence>
<dbReference type="VEuPathDB" id="VectorBase:GBRI016435"/>
<reference evidence="7" key="1">
    <citation type="submission" date="2014-03" db="EMBL/GenBank/DDBJ databases">
        <authorList>
            <person name="Aksoy S."/>
            <person name="Warren W."/>
            <person name="Wilson R.K."/>
        </authorList>
    </citation>
    <scope>NUCLEOTIDE SEQUENCE [LARGE SCALE GENOMIC DNA]</scope>
    <source>
        <strain evidence="7">IAEA</strain>
    </source>
</reference>
<dbReference type="CDD" id="cd23992">
    <property type="entry name" value="PBP_GOBP"/>
    <property type="match status" value="1"/>
</dbReference>
<dbReference type="GO" id="GO:0005615">
    <property type="term" value="C:extracellular space"/>
    <property type="evidence" value="ECO:0007669"/>
    <property type="project" value="TreeGrafter"/>
</dbReference>
<dbReference type="PANTHER" id="PTHR11857">
    <property type="entry name" value="ODORANT BINDING PROTEIN-RELATED"/>
    <property type="match status" value="1"/>
</dbReference>
<evidence type="ECO:0000256" key="3">
    <source>
        <dbReference type="ARBA" id="ARBA00022525"/>
    </source>
</evidence>
<dbReference type="SUPFAM" id="SSF47565">
    <property type="entry name" value="Insect pheromone/odorant-binding proteins"/>
    <property type="match status" value="1"/>
</dbReference>
<feature type="signal peptide" evidence="5">
    <location>
        <begin position="1"/>
        <end position="18"/>
    </location>
</feature>
<keyword evidence="3" id="KW-0964">Secreted</keyword>
<evidence type="ECO:0000313" key="7">
    <source>
        <dbReference type="Proteomes" id="UP000091820"/>
    </source>
</evidence>
<dbReference type="GO" id="GO:0007608">
    <property type="term" value="P:sensory perception of smell"/>
    <property type="evidence" value="ECO:0007669"/>
    <property type="project" value="TreeGrafter"/>
</dbReference>
<evidence type="ECO:0000256" key="5">
    <source>
        <dbReference type="SAM" id="SignalP"/>
    </source>
</evidence>